<evidence type="ECO:0000259" key="19">
    <source>
        <dbReference type="PROSITE" id="PS50109"/>
    </source>
</evidence>
<evidence type="ECO:0000256" key="3">
    <source>
        <dbReference type="ARBA" id="ARBA00012438"/>
    </source>
</evidence>
<dbReference type="InterPro" id="IPR004358">
    <property type="entry name" value="Sig_transdc_His_kin-like_C"/>
</dbReference>
<dbReference type="GO" id="GO:0005886">
    <property type="term" value="C:plasma membrane"/>
    <property type="evidence" value="ECO:0007669"/>
    <property type="project" value="UniProtKB-SubCell"/>
</dbReference>
<dbReference type="Pfam" id="PF00672">
    <property type="entry name" value="HAMP"/>
    <property type="match status" value="1"/>
</dbReference>
<dbReference type="NCBIfam" id="NF008318">
    <property type="entry name" value="PRK11107.1"/>
    <property type="match status" value="1"/>
</dbReference>
<feature type="modified residue" description="4-aspartylphosphate" evidence="16">
    <location>
        <position position="719"/>
    </location>
</feature>
<dbReference type="InterPro" id="IPR005467">
    <property type="entry name" value="His_kinase_dom"/>
</dbReference>
<dbReference type="CDD" id="cd17546">
    <property type="entry name" value="REC_hyHK_CKI1_RcsC-like"/>
    <property type="match status" value="1"/>
</dbReference>
<dbReference type="Pfam" id="PF00072">
    <property type="entry name" value="Response_reg"/>
    <property type="match status" value="1"/>
</dbReference>
<dbReference type="SMART" id="SM00073">
    <property type="entry name" value="HPT"/>
    <property type="match status" value="1"/>
</dbReference>
<dbReference type="Pfam" id="PF09984">
    <property type="entry name" value="sCache_4"/>
    <property type="match status" value="1"/>
</dbReference>
<keyword evidence="17" id="KW-0175">Coiled coil</keyword>
<dbReference type="PROSITE" id="PS50110">
    <property type="entry name" value="RESPONSE_REGULATORY"/>
    <property type="match status" value="1"/>
</dbReference>
<feature type="domain" description="HAMP" evidence="21">
    <location>
        <begin position="198"/>
        <end position="250"/>
    </location>
</feature>
<evidence type="ECO:0000256" key="5">
    <source>
        <dbReference type="ARBA" id="ARBA00022519"/>
    </source>
</evidence>
<dbReference type="FunFam" id="3.30.565.10:FF:000010">
    <property type="entry name" value="Sensor histidine kinase RcsC"/>
    <property type="match status" value="1"/>
</dbReference>
<evidence type="ECO:0000256" key="7">
    <source>
        <dbReference type="ARBA" id="ARBA00022679"/>
    </source>
</evidence>
<evidence type="ECO:0000256" key="11">
    <source>
        <dbReference type="ARBA" id="ARBA00022840"/>
    </source>
</evidence>
<dbReference type="SUPFAM" id="SSF52172">
    <property type="entry name" value="CheY-like"/>
    <property type="match status" value="2"/>
</dbReference>
<dbReference type="AlphaFoldDB" id="A0AAV5MVR9"/>
<dbReference type="Pfam" id="PF01627">
    <property type="entry name" value="Hpt"/>
    <property type="match status" value="1"/>
</dbReference>
<dbReference type="Pfam" id="PF00512">
    <property type="entry name" value="HisKA"/>
    <property type="match status" value="1"/>
</dbReference>
<evidence type="ECO:0000256" key="13">
    <source>
        <dbReference type="ARBA" id="ARBA00023012"/>
    </source>
</evidence>
<accession>A0AAV5MVR9</accession>
<dbReference type="Gene3D" id="6.10.340.10">
    <property type="match status" value="1"/>
</dbReference>
<evidence type="ECO:0000256" key="17">
    <source>
        <dbReference type="SAM" id="Coils"/>
    </source>
</evidence>
<comment type="subcellular location">
    <subcellularLocation>
        <location evidence="2">Cell inner membrane</location>
        <topology evidence="2">Multi-pass membrane protein</topology>
    </subcellularLocation>
</comment>
<dbReference type="InterPro" id="IPR008207">
    <property type="entry name" value="Sig_transdc_His_kin_Hpt_dom"/>
</dbReference>
<evidence type="ECO:0000256" key="10">
    <source>
        <dbReference type="ARBA" id="ARBA00022777"/>
    </source>
</evidence>
<sequence>MTKYSLRARMMILILAPTLLIGLLISTFFVVHRYNELQDQLVDSGSSIIEPLAIASEYGMTFSNREGVRQLVSMLHRRHSNIVRSIAVFDTQNHLLVTSNFHQNYALLQLPKGAPVPDDLTVTTKGDSLILRTPIVSENQLPDMDVSLEPGHRTLGYIAIELDLRTVRLQQYKEIFIATLLLSLCLCIAMLFAYRLMRDVTGPIRNMVNTVDRIRRGQLDSRVEGYMLGELDMLKNGINSMAMSLAAYHEEMQQNIDQATSDLRETLEQMEIQNVELDLAKKRAQEAARIKSEFLANMSHELRTPLNGVIGFTRQTLKTTLTPTQTDYLQTIERSASNLLNIINDVLDFSKLEAGKLVLEHTEFSLRGTIDETVILLAHSAHEKSLELTMHIASDVPDNVIGDPLRLQQVIMNLLGNAIKFTERGNIDIYITLRHQYDNSADIEVQVKDTGIGISERQQSQLFQAFRQADASISRRHGGTGLGLVITQRLIREMGGDISFQSKLHEGSTFWFYINLELEGSGIVHHVPNLEKISGQRILYIEENEGAMQATLEILRDEPVEVIPYSNFELVPKRHQEYDIVLLGLPVDLADVQRYQDTVMKWALEISSRLILAIPNRPNIDVEALKQVGAQATLCKPLSRNRLFDALLSARSDASLPAPVQAHTLQMPLTVMAVDDNPANLKLIGVLLSDIVSRVILCNSGEEAIEFAKKNDLDIILMDIQMPEIDGIKAAEIIHRLPNHLITPIVAVTAHAAIGERERLIGCGMDDYLAKPINEEMLINVLQAQCKVSPQAKKPVTKPVIEEPVSAPALTQDAVVESPRSLDWQLALTQAANKEDLAKDLLKSLIEFLSEVEERIQNVLDGQQDDDMVNLIHKLHGSCSYSGVPRLKQLCHYLESQLRNGVSATDLEPEWLEMLDEFENVRQEAGEYID</sequence>
<evidence type="ECO:0000256" key="2">
    <source>
        <dbReference type="ARBA" id="ARBA00004429"/>
    </source>
</evidence>
<dbReference type="CDD" id="cd16922">
    <property type="entry name" value="HATPase_EvgS-ArcB-TorS-like"/>
    <property type="match status" value="1"/>
</dbReference>
<keyword evidence="7" id="KW-0808">Transferase</keyword>
<keyword evidence="13" id="KW-0902">Two-component regulatory system</keyword>
<feature type="coiled-coil region" evidence="17">
    <location>
        <begin position="249"/>
        <end position="287"/>
    </location>
</feature>
<dbReference type="InterPro" id="IPR011006">
    <property type="entry name" value="CheY-like_superfamily"/>
</dbReference>
<dbReference type="PROSITE" id="PS50885">
    <property type="entry name" value="HAMP"/>
    <property type="match status" value="1"/>
</dbReference>
<evidence type="ECO:0000256" key="16">
    <source>
        <dbReference type="PROSITE-ProRule" id="PRU00169"/>
    </source>
</evidence>
<keyword evidence="9" id="KW-0547">Nucleotide-binding</keyword>
<feature type="transmembrane region" description="Helical" evidence="18">
    <location>
        <begin position="175"/>
        <end position="197"/>
    </location>
</feature>
<dbReference type="Gene3D" id="1.10.287.130">
    <property type="match status" value="1"/>
</dbReference>
<keyword evidence="6 16" id="KW-0597">Phosphoprotein</keyword>
<evidence type="ECO:0000256" key="8">
    <source>
        <dbReference type="ARBA" id="ARBA00022692"/>
    </source>
</evidence>
<keyword evidence="14 18" id="KW-0472">Membrane</keyword>
<keyword evidence="12 18" id="KW-1133">Transmembrane helix</keyword>
<dbReference type="SUPFAM" id="SSF47384">
    <property type="entry name" value="Homodimeric domain of signal transducing histidine kinase"/>
    <property type="match status" value="1"/>
</dbReference>
<evidence type="ECO:0000259" key="21">
    <source>
        <dbReference type="PROSITE" id="PS50885"/>
    </source>
</evidence>
<dbReference type="PROSITE" id="PS50109">
    <property type="entry name" value="HIS_KIN"/>
    <property type="match status" value="1"/>
</dbReference>
<feature type="domain" description="Histidine kinase" evidence="19">
    <location>
        <begin position="297"/>
        <end position="518"/>
    </location>
</feature>
<evidence type="ECO:0000313" key="23">
    <source>
        <dbReference type="EMBL" id="GKX53931.1"/>
    </source>
</evidence>
<dbReference type="InterPro" id="IPR019247">
    <property type="entry name" value="Histidine_kinase_BarA_N"/>
</dbReference>
<evidence type="ECO:0000313" key="24">
    <source>
        <dbReference type="Proteomes" id="UP001058124"/>
    </source>
</evidence>
<dbReference type="SUPFAM" id="SSF55874">
    <property type="entry name" value="ATPase domain of HSP90 chaperone/DNA topoisomerase II/histidine kinase"/>
    <property type="match status" value="1"/>
</dbReference>
<dbReference type="SMART" id="SM00304">
    <property type="entry name" value="HAMP"/>
    <property type="match status" value="1"/>
</dbReference>
<dbReference type="InterPro" id="IPR003660">
    <property type="entry name" value="HAMP_dom"/>
</dbReference>
<dbReference type="GO" id="GO:0000155">
    <property type="term" value="F:phosphorelay sensor kinase activity"/>
    <property type="evidence" value="ECO:0007669"/>
    <property type="project" value="InterPro"/>
</dbReference>
<gene>
    <name evidence="23" type="primary">barA</name>
    <name evidence="23" type="ORF">SOASR030_00430</name>
</gene>
<dbReference type="SMART" id="SM00448">
    <property type="entry name" value="REC"/>
    <property type="match status" value="1"/>
</dbReference>
<dbReference type="InterPro" id="IPR001789">
    <property type="entry name" value="Sig_transdc_resp-reg_receiver"/>
</dbReference>
<dbReference type="EMBL" id="BRLH01000001">
    <property type="protein sequence ID" value="GKX53931.1"/>
    <property type="molecule type" value="Genomic_DNA"/>
</dbReference>
<evidence type="ECO:0000256" key="15">
    <source>
        <dbReference type="PROSITE-ProRule" id="PRU00110"/>
    </source>
</evidence>
<feature type="domain" description="Response regulatory" evidence="20">
    <location>
        <begin position="670"/>
        <end position="786"/>
    </location>
</feature>
<dbReference type="Gene3D" id="3.40.50.2300">
    <property type="match status" value="1"/>
</dbReference>
<evidence type="ECO:0000256" key="1">
    <source>
        <dbReference type="ARBA" id="ARBA00000085"/>
    </source>
</evidence>
<organism evidence="23 24">
    <name type="scientific">Leminorella grimontii</name>
    <dbReference type="NCBI Taxonomy" id="82981"/>
    <lineage>
        <taxon>Bacteria</taxon>
        <taxon>Pseudomonadati</taxon>
        <taxon>Pseudomonadota</taxon>
        <taxon>Gammaproteobacteria</taxon>
        <taxon>Enterobacterales</taxon>
        <taxon>Budviciaceae</taxon>
        <taxon>Leminorella</taxon>
    </lineage>
</organism>
<proteinExistence type="predicted"/>
<name>A0AAV5MVR9_9GAMM</name>
<dbReference type="Gene3D" id="3.30.565.10">
    <property type="entry name" value="Histidine kinase-like ATPase, C-terminal domain"/>
    <property type="match status" value="1"/>
</dbReference>
<protein>
    <recommendedName>
        <fullName evidence="3">histidine kinase</fullName>
        <ecNumber evidence="3">2.7.13.3</ecNumber>
    </recommendedName>
</protein>
<evidence type="ECO:0000256" key="18">
    <source>
        <dbReference type="SAM" id="Phobius"/>
    </source>
</evidence>
<dbReference type="FunFam" id="1.10.287.130:FF:000003">
    <property type="entry name" value="Histidine kinase"/>
    <property type="match status" value="1"/>
</dbReference>
<keyword evidence="8 18" id="KW-0812">Transmembrane</keyword>
<dbReference type="RefSeq" id="WP_027275905.1">
    <property type="nucleotide sequence ID" value="NZ_BRLH01000001.1"/>
</dbReference>
<keyword evidence="11" id="KW-0067">ATP-binding</keyword>
<evidence type="ECO:0000256" key="9">
    <source>
        <dbReference type="ARBA" id="ARBA00022741"/>
    </source>
</evidence>
<feature type="transmembrane region" description="Helical" evidence="18">
    <location>
        <begin position="12"/>
        <end position="31"/>
    </location>
</feature>
<dbReference type="SMART" id="SM00387">
    <property type="entry name" value="HATPase_c"/>
    <property type="match status" value="1"/>
</dbReference>
<dbReference type="PANTHER" id="PTHR45339:SF1">
    <property type="entry name" value="HYBRID SIGNAL TRANSDUCTION HISTIDINE KINASE J"/>
    <property type="match status" value="1"/>
</dbReference>
<dbReference type="PANTHER" id="PTHR45339">
    <property type="entry name" value="HYBRID SIGNAL TRANSDUCTION HISTIDINE KINASE J"/>
    <property type="match status" value="1"/>
</dbReference>
<dbReference type="InterPro" id="IPR036097">
    <property type="entry name" value="HisK_dim/P_sf"/>
</dbReference>
<keyword evidence="10 23" id="KW-0418">Kinase</keyword>
<keyword evidence="4" id="KW-1003">Cell membrane</keyword>
<dbReference type="Pfam" id="PF02518">
    <property type="entry name" value="HATPase_c"/>
    <property type="match status" value="1"/>
</dbReference>
<comment type="caution">
    <text evidence="23">The sequence shown here is derived from an EMBL/GenBank/DDBJ whole genome shotgun (WGS) entry which is preliminary data.</text>
</comment>
<dbReference type="SMART" id="SM00388">
    <property type="entry name" value="HisKA"/>
    <property type="match status" value="1"/>
</dbReference>
<reference evidence="23" key="1">
    <citation type="submission" date="2022-06" db="EMBL/GenBank/DDBJ databases">
        <title>Draft genome sequences of Leminorella grimontii str. JCM5902.</title>
        <authorList>
            <person name="Wakabayashi Y."/>
            <person name="Kojima K."/>
        </authorList>
    </citation>
    <scope>NUCLEOTIDE SEQUENCE</scope>
    <source>
        <strain evidence="23">JCM 5902</strain>
    </source>
</reference>
<dbReference type="PROSITE" id="PS50894">
    <property type="entry name" value="HPT"/>
    <property type="match status" value="1"/>
</dbReference>
<evidence type="ECO:0000256" key="12">
    <source>
        <dbReference type="ARBA" id="ARBA00022989"/>
    </source>
</evidence>
<dbReference type="InterPro" id="IPR003594">
    <property type="entry name" value="HATPase_dom"/>
</dbReference>
<dbReference type="Proteomes" id="UP001058124">
    <property type="component" value="Unassembled WGS sequence"/>
</dbReference>
<dbReference type="Gene3D" id="1.20.120.160">
    <property type="entry name" value="HPT domain"/>
    <property type="match status" value="1"/>
</dbReference>
<comment type="catalytic activity">
    <reaction evidence="1">
        <text>ATP + protein L-histidine = ADP + protein N-phospho-L-histidine.</text>
        <dbReference type="EC" id="2.7.13.3"/>
    </reaction>
</comment>
<dbReference type="CDD" id="cd00088">
    <property type="entry name" value="HPT"/>
    <property type="match status" value="1"/>
</dbReference>
<keyword evidence="24" id="KW-1185">Reference proteome</keyword>
<dbReference type="CDD" id="cd00082">
    <property type="entry name" value="HisKA"/>
    <property type="match status" value="1"/>
</dbReference>
<dbReference type="GO" id="GO:0005524">
    <property type="term" value="F:ATP binding"/>
    <property type="evidence" value="ECO:0007669"/>
    <property type="project" value="UniProtKB-KW"/>
</dbReference>
<dbReference type="SUPFAM" id="SSF47226">
    <property type="entry name" value="Histidine-containing phosphotransfer domain, HPT domain"/>
    <property type="match status" value="1"/>
</dbReference>
<dbReference type="PRINTS" id="PR00344">
    <property type="entry name" value="BCTRLSENSOR"/>
</dbReference>
<dbReference type="InterPro" id="IPR003661">
    <property type="entry name" value="HisK_dim/P_dom"/>
</dbReference>
<dbReference type="CDD" id="cd06225">
    <property type="entry name" value="HAMP"/>
    <property type="match status" value="1"/>
</dbReference>
<dbReference type="SUPFAM" id="SSF158472">
    <property type="entry name" value="HAMP domain-like"/>
    <property type="match status" value="1"/>
</dbReference>
<feature type="modified residue" description="Phosphohistidine" evidence="15">
    <location>
        <position position="873"/>
    </location>
</feature>
<evidence type="ECO:0000259" key="20">
    <source>
        <dbReference type="PROSITE" id="PS50110"/>
    </source>
</evidence>
<evidence type="ECO:0000256" key="14">
    <source>
        <dbReference type="ARBA" id="ARBA00023136"/>
    </source>
</evidence>
<evidence type="ECO:0000256" key="6">
    <source>
        <dbReference type="ARBA" id="ARBA00022553"/>
    </source>
</evidence>
<feature type="domain" description="HPt" evidence="22">
    <location>
        <begin position="834"/>
        <end position="930"/>
    </location>
</feature>
<keyword evidence="5" id="KW-0997">Cell inner membrane</keyword>
<dbReference type="EC" id="2.7.13.3" evidence="3"/>
<dbReference type="InterPro" id="IPR036890">
    <property type="entry name" value="HATPase_C_sf"/>
</dbReference>
<evidence type="ECO:0000259" key="22">
    <source>
        <dbReference type="PROSITE" id="PS50894"/>
    </source>
</evidence>
<evidence type="ECO:0000256" key="4">
    <source>
        <dbReference type="ARBA" id="ARBA00022475"/>
    </source>
</evidence>
<dbReference type="InterPro" id="IPR036641">
    <property type="entry name" value="HPT_dom_sf"/>
</dbReference>